<protein>
    <recommendedName>
        <fullName evidence="3">50S ribosomal protein L29</fullName>
    </recommendedName>
</protein>
<gene>
    <name evidence="1" type="ORF">FUAX_30300</name>
</gene>
<organism evidence="1 2">
    <name type="scientific">Fulvitalea axinellae</name>
    <dbReference type="NCBI Taxonomy" id="1182444"/>
    <lineage>
        <taxon>Bacteria</taxon>
        <taxon>Pseudomonadati</taxon>
        <taxon>Bacteroidota</taxon>
        <taxon>Cytophagia</taxon>
        <taxon>Cytophagales</taxon>
        <taxon>Persicobacteraceae</taxon>
        <taxon>Fulvitalea</taxon>
    </lineage>
</organism>
<dbReference type="Proteomes" id="UP001348817">
    <property type="component" value="Chromosome"/>
</dbReference>
<evidence type="ECO:0000313" key="2">
    <source>
        <dbReference type="Proteomes" id="UP001348817"/>
    </source>
</evidence>
<evidence type="ECO:0008006" key="3">
    <source>
        <dbReference type="Google" id="ProtNLM"/>
    </source>
</evidence>
<dbReference type="KEGG" id="fax:FUAX_30300"/>
<reference evidence="1 2" key="1">
    <citation type="submission" date="2021-12" db="EMBL/GenBank/DDBJ databases">
        <title>Genome sequencing of bacteria with rrn-lacking chromosome and rrn-plasmid.</title>
        <authorList>
            <person name="Anda M."/>
            <person name="Iwasaki W."/>
        </authorList>
    </citation>
    <scope>NUCLEOTIDE SEQUENCE [LARGE SCALE GENOMIC DNA]</scope>
    <source>
        <strain evidence="1 2">DSM 100852</strain>
    </source>
</reference>
<keyword evidence="2" id="KW-1185">Reference proteome</keyword>
<proteinExistence type="predicted"/>
<evidence type="ECO:0000313" key="1">
    <source>
        <dbReference type="EMBL" id="BDD10598.1"/>
    </source>
</evidence>
<dbReference type="RefSeq" id="WP_338392142.1">
    <property type="nucleotide sequence ID" value="NZ_AP025314.1"/>
</dbReference>
<dbReference type="EMBL" id="AP025314">
    <property type="protein sequence ID" value="BDD10598.1"/>
    <property type="molecule type" value="Genomic_DNA"/>
</dbReference>
<sequence>MEKKSLVQLKNRRRELKAKLATLKTQLDADLVIHAFRNNHLALVTKYRNELAVLDRKIRNLGG</sequence>
<accession>A0AAU9D3Q8</accession>
<name>A0AAU9D3Q8_9BACT</name>
<dbReference type="AlphaFoldDB" id="A0AAU9D3Q8"/>